<name>A0ABU8W938_9BURK</name>
<keyword evidence="3" id="KW-1185">Reference proteome</keyword>
<keyword evidence="1" id="KW-0472">Membrane</keyword>
<accession>A0ABU8W938</accession>
<keyword evidence="1" id="KW-1133">Transmembrane helix</keyword>
<feature type="transmembrane region" description="Helical" evidence="1">
    <location>
        <begin position="108"/>
        <end position="128"/>
    </location>
</feature>
<feature type="transmembrane region" description="Helical" evidence="1">
    <location>
        <begin position="399"/>
        <end position="420"/>
    </location>
</feature>
<feature type="transmembrane region" description="Helical" evidence="1">
    <location>
        <begin position="26"/>
        <end position="47"/>
    </location>
</feature>
<feature type="transmembrane region" description="Helical" evidence="1">
    <location>
        <begin position="312"/>
        <end position="331"/>
    </location>
</feature>
<dbReference type="EMBL" id="JBBKZV010000034">
    <property type="protein sequence ID" value="MEJ8826438.1"/>
    <property type="molecule type" value="Genomic_DNA"/>
</dbReference>
<evidence type="ECO:0000313" key="3">
    <source>
        <dbReference type="Proteomes" id="UP001363010"/>
    </source>
</evidence>
<feature type="transmembrane region" description="Helical" evidence="1">
    <location>
        <begin position="217"/>
        <end position="234"/>
    </location>
</feature>
<dbReference type="RefSeq" id="WP_340367472.1">
    <property type="nucleotide sequence ID" value="NZ_JBBKZV010000034.1"/>
</dbReference>
<feature type="transmembrane region" description="Helical" evidence="1">
    <location>
        <begin position="194"/>
        <end position="211"/>
    </location>
</feature>
<feature type="transmembrane region" description="Helical" evidence="1">
    <location>
        <begin position="343"/>
        <end position="362"/>
    </location>
</feature>
<feature type="transmembrane region" description="Helical" evidence="1">
    <location>
        <begin position="374"/>
        <end position="393"/>
    </location>
</feature>
<evidence type="ECO:0000313" key="2">
    <source>
        <dbReference type="EMBL" id="MEJ8826438.1"/>
    </source>
</evidence>
<organism evidence="2 3">
    <name type="scientific">Variovorax humicola</name>
    <dbReference type="NCBI Taxonomy" id="1769758"/>
    <lineage>
        <taxon>Bacteria</taxon>
        <taxon>Pseudomonadati</taxon>
        <taxon>Pseudomonadota</taxon>
        <taxon>Betaproteobacteria</taxon>
        <taxon>Burkholderiales</taxon>
        <taxon>Comamonadaceae</taxon>
        <taxon>Variovorax</taxon>
    </lineage>
</organism>
<feature type="transmembrane region" description="Helical" evidence="1">
    <location>
        <begin position="282"/>
        <end position="305"/>
    </location>
</feature>
<evidence type="ECO:0000256" key="1">
    <source>
        <dbReference type="SAM" id="Phobius"/>
    </source>
</evidence>
<feature type="transmembrane region" description="Helical" evidence="1">
    <location>
        <begin position="140"/>
        <end position="156"/>
    </location>
</feature>
<keyword evidence="1" id="KW-0812">Transmembrane</keyword>
<protein>
    <recommendedName>
        <fullName evidence="4">Glycosyltransferase RgtA/B/C/D-like domain-containing protein</fullName>
    </recommendedName>
</protein>
<proteinExistence type="predicted"/>
<feature type="transmembrane region" description="Helical" evidence="1">
    <location>
        <begin position="255"/>
        <end position="276"/>
    </location>
</feature>
<dbReference type="Proteomes" id="UP001363010">
    <property type="component" value="Unassembled WGS sequence"/>
</dbReference>
<feature type="transmembrane region" description="Helical" evidence="1">
    <location>
        <begin position="168"/>
        <end position="187"/>
    </location>
</feature>
<sequence>MKISSNTQKAIGRSHIRLSHTSLPRWLPHLIVITWLIFLGLTIWQHVVNSNQPPLYDPLSYMQKAINFWQAWNKGQPFNPLDIEPTARPPGTILMSYPFGFTLDYRGFHFRSVFLPILSVAFAAYLAAGSTLHRPGSWKVASTALLFTSLPMFYHLDMVETFPEPVRWGLVDNFQAGIAAIATAAVIRSLNNTSIFWLISGWILAVLTLFIKPSGLMVMALLAVSWFALISLEIKRAREQGNITRSLSGYLRWGCLSAIVIYGTAIALCTLSKYISQENLSFAQQALIIMKSVLAVSFGELLLWGHASSGEAIVIWSAGILICLLTTASVSKRESGVGIPTRIKALIFVCFSIWGIGAWYWLVAQSGGNQIRYFYPFMLMGFVMLIPVATHAWEKSPRIVEALFLIVSVFPAVNLAALLIQDVPSEKWQKITGVNVAVGKGKDVVAQANDFIQKLRSEQARPKLYSFASGISATVFENVGMYEEIINPDQPTFTVQRPQDWIAGFAVRENVLLTSEYILIRKMDEKIAHSQMMARHIATFEDESNIFQAWLNGSSKGAGIEILSESNELRLLRIYDRLLFREQLYKFVASHSWRDEFVLANEPVWWGAAEIKKDKSTELSNISFSGNYEIHSLKLVRLNEGIKVEVWWKSKPNLDAKRIMFFHIVDDEGNIIYNRDFPLYPYEPFESDREWRHDTVDFPFALSNKRSTGLAFGVYNQGTGDLLAADFDAKSKRDWNGLRILVPIAKEESK</sequence>
<reference evidence="2 3" key="1">
    <citation type="submission" date="2024-03" db="EMBL/GenBank/DDBJ databases">
        <title>Novel species of the genus Variovorax.</title>
        <authorList>
            <person name="Liu Q."/>
            <person name="Xin Y.-H."/>
        </authorList>
    </citation>
    <scope>NUCLEOTIDE SEQUENCE [LARGE SCALE GENOMIC DNA]</scope>
    <source>
        <strain evidence="2 3">KACC 18501</strain>
    </source>
</reference>
<comment type="caution">
    <text evidence="2">The sequence shown here is derived from an EMBL/GenBank/DDBJ whole genome shotgun (WGS) entry which is preliminary data.</text>
</comment>
<gene>
    <name evidence="2" type="ORF">WKW80_31190</name>
</gene>
<evidence type="ECO:0008006" key="4">
    <source>
        <dbReference type="Google" id="ProtNLM"/>
    </source>
</evidence>